<evidence type="ECO:0000256" key="1">
    <source>
        <dbReference type="ARBA" id="ARBA00004651"/>
    </source>
</evidence>
<dbReference type="GO" id="GO:0010041">
    <property type="term" value="P:response to iron(III) ion"/>
    <property type="evidence" value="ECO:0007669"/>
    <property type="project" value="TreeGrafter"/>
</dbReference>
<gene>
    <name evidence="11" type="ORF">SAMN05421854_106184</name>
</gene>
<protein>
    <submittedName>
        <fullName evidence="11">4-amino-4-deoxy-L-arabinose transferase</fullName>
    </submittedName>
</protein>
<comment type="subcellular location">
    <subcellularLocation>
        <location evidence="1">Cell membrane</location>
        <topology evidence="1">Multi-pass membrane protein</topology>
    </subcellularLocation>
</comment>
<evidence type="ECO:0000256" key="7">
    <source>
        <dbReference type="ARBA" id="ARBA00023136"/>
    </source>
</evidence>
<evidence type="ECO:0000313" key="11">
    <source>
        <dbReference type="EMBL" id="SFP65654.1"/>
    </source>
</evidence>
<feature type="domain" description="Putative mannosyltransferase YkcA/B-like C-terminal" evidence="10">
    <location>
        <begin position="526"/>
        <end position="592"/>
    </location>
</feature>
<keyword evidence="3" id="KW-0328">Glycosyltransferase</keyword>
<feature type="transmembrane region" description="Helical" evidence="8">
    <location>
        <begin position="123"/>
        <end position="142"/>
    </location>
</feature>
<feature type="transmembrane region" description="Helical" evidence="8">
    <location>
        <begin position="367"/>
        <end position="386"/>
    </location>
</feature>
<dbReference type="GO" id="GO:0005886">
    <property type="term" value="C:plasma membrane"/>
    <property type="evidence" value="ECO:0007669"/>
    <property type="project" value="UniProtKB-SubCell"/>
</dbReference>
<sequence>MDSTALAPAPARSWRPRAGLAAVLVLSAVAYGWGSWDLGFGYPYYSAAVGSMSRDWTAFAFGSLDPLGVVTVDKPPMALWVQVLSVRLLGFHGWALILPQVLEGVAAVWLLYLAVRRWQGERVALLAAAMLASTPVVVALNRDNLPDPLMLLLLVAAAYALTRALDGAARERRWMVFAAVLLGCAFTTKMVQAWLVLPAIGAAYLVGSSAPARTKTWTAVLFAAVLAVASFWWVVLVDLWPSPKPFIGSSVDGTARDLVFGYNGFGRIFGQDFAAAASYAENHGKSFYQSDPGAGRLFGTSLGGQASWLLPLALAAVAAVLVLTLAGRRPPRKALAGWVLWGGWLLVCAVVFSFMRGIWLLYYTAQLAPAVAALSAAAFAALWRLYRAGGRGWPLLPVTVAALSAWAWVLVRRDPDWNGWIAWAAAAAALLSVALLVSGRISPRLRTAGLATGLAAVLAAPLAWSAATTIGYSAGLPMLPAAGPVSLQTDYLAPDVRDDFRHLLGGWGARDFRAAAGKLDEPSAALLSYAERRAGPAKVTLAVETADAAAPFLLATRRGVVGMAGFTGRDPAPSPDRLREWIDRGDAAFVLLLPERSHYEFVRSRCQSVPPAESGASQGVGDLYRCG</sequence>
<feature type="transmembrane region" description="Helical" evidence="8">
    <location>
        <begin position="219"/>
        <end position="240"/>
    </location>
</feature>
<dbReference type="Proteomes" id="UP000199137">
    <property type="component" value="Unassembled WGS sequence"/>
</dbReference>
<dbReference type="GO" id="GO:0009103">
    <property type="term" value="P:lipopolysaccharide biosynthetic process"/>
    <property type="evidence" value="ECO:0007669"/>
    <property type="project" value="UniProtKB-ARBA"/>
</dbReference>
<feature type="transmembrane region" description="Helical" evidence="8">
    <location>
        <begin position="393"/>
        <end position="411"/>
    </location>
</feature>
<evidence type="ECO:0000256" key="6">
    <source>
        <dbReference type="ARBA" id="ARBA00022989"/>
    </source>
</evidence>
<dbReference type="PANTHER" id="PTHR33908:SF3">
    <property type="entry name" value="UNDECAPRENYL PHOSPHATE-ALPHA-4-AMINO-4-DEOXY-L-ARABINOSE ARABINOSYL TRANSFERASE"/>
    <property type="match status" value="1"/>
</dbReference>
<reference evidence="11 12" key="1">
    <citation type="submission" date="2016-10" db="EMBL/GenBank/DDBJ databases">
        <authorList>
            <person name="de Groot N.N."/>
        </authorList>
    </citation>
    <scope>NUCLEOTIDE SEQUENCE [LARGE SCALE GENOMIC DNA]</scope>
    <source>
        <strain evidence="11 12">DSM 44637</strain>
    </source>
</reference>
<keyword evidence="4 11" id="KW-0808">Transferase</keyword>
<feature type="transmembrane region" description="Helical" evidence="8">
    <location>
        <begin position="18"/>
        <end position="36"/>
    </location>
</feature>
<dbReference type="Pfam" id="PF13231">
    <property type="entry name" value="PMT_2"/>
    <property type="match status" value="1"/>
</dbReference>
<dbReference type="STRING" id="112413.SAMN05421854_106184"/>
<dbReference type="InterPro" id="IPR050297">
    <property type="entry name" value="LipidA_mod_glycosyltrf_83"/>
</dbReference>
<organism evidence="11 12">
    <name type="scientific">Amycolatopsis rubida</name>
    <dbReference type="NCBI Taxonomy" id="112413"/>
    <lineage>
        <taxon>Bacteria</taxon>
        <taxon>Bacillati</taxon>
        <taxon>Actinomycetota</taxon>
        <taxon>Actinomycetes</taxon>
        <taxon>Pseudonocardiales</taxon>
        <taxon>Pseudonocardiaceae</taxon>
        <taxon>Amycolatopsis</taxon>
    </lineage>
</organism>
<feature type="transmembrane region" description="Helical" evidence="8">
    <location>
        <begin position="449"/>
        <end position="467"/>
    </location>
</feature>
<dbReference type="PANTHER" id="PTHR33908">
    <property type="entry name" value="MANNOSYLTRANSFERASE YKCB-RELATED"/>
    <property type="match status" value="1"/>
</dbReference>
<dbReference type="InterPro" id="IPR056785">
    <property type="entry name" value="YkcA/B-like_C"/>
</dbReference>
<dbReference type="GO" id="GO:0016763">
    <property type="term" value="F:pentosyltransferase activity"/>
    <property type="evidence" value="ECO:0007669"/>
    <property type="project" value="TreeGrafter"/>
</dbReference>
<proteinExistence type="predicted"/>
<accession>A0A1I5S4R5</accession>
<dbReference type="Pfam" id="PF24878">
    <property type="entry name" value="YkcB_C"/>
    <property type="match status" value="1"/>
</dbReference>
<dbReference type="OrthoDB" id="5241882at2"/>
<feature type="transmembrane region" description="Helical" evidence="8">
    <location>
        <begin position="306"/>
        <end position="326"/>
    </location>
</feature>
<dbReference type="EMBL" id="FOWC01000006">
    <property type="protein sequence ID" value="SFP65654.1"/>
    <property type="molecule type" value="Genomic_DNA"/>
</dbReference>
<dbReference type="RefSeq" id="WP_093574623.1">
    <property type="nucleotide sequence ID" value="NZ_FOWC01000006.1"/>
</dbReference>
<keyword evidence="2" id="KW-1003">Cell membrane</keyword>
<evidence type="ECO:0000259" key="10">
    <source>
        <dbReference type="Pfam" id="PF24878"/>
    </source>
</evidence>
<feature type="domain" description="Glycosyltransferase RgtA/B/C/D-like" evidence="9">
    <location>
        <begin position="73"/>
        <end position="233"/>
    </location>
</feature>
<keyword evidence="7 8" id="KW-0472">Membrane</keyword>
<evidence type="ECO:0000256" key="3">
    <source>
        <dbReference type="ARBA" id="ARBA00022676"/>
    </source>
</evidence>
<evidence type="ECO:0000259" key="9">
    <source>
        <dbReference type="Pfam" id="PF13231"/>
    </source>
</evidence>
<keyword evidence="5 8" id="KW-0812">Transmembrane</keyword>
<evidence type="ECO:0000256" key="4">
    <source>
        <dbReference type="ARBA" id="ARBA00022679"/>
    </source>
</evidence>
<name>A0A1I5S4R5_9PSEU</name>
<evidence type="ECO:0000313" key="12">
    <source>
        <dbReference type="Proteomes" id="UP000199137"/>
    </source>
</evidence>
<keyword evidence="6 8" id="KW-1133">Transmembrane helix</keyword>
<dbReference type="AlphaFoldDB" id="A0A1I5S4R5"/>
<feature type="transmembrane region" description="Helical" evidence="8">
    <location>
        <begin position="91"/>
        <end position="111"/>
    </location>
</feature>
<evidence type="ECO:0000256" key="8">
    <source>
        <dbReference type="SAM" id="Phobius"/>
    </source>
</evidence>
<feature type="transmembrane region" description="Helical" evidence="8">
    <location>
        <begin position="417"/>
        <end position="437"/>
    </location>
</feature>
<dbReference type="InterPro" id="IPR038731">
    <property type="entry name" value="RgtA/B/C-like"/>
</dbReference>
<feature type="transmembrane region" description="Helical" evidence="8">
    <location>
        <begin position="338"/>
        <end position="361"/>
    </location>
</feature>
<evidence type="ECO:0000256" key="5">
    <source>
        <dbReference type="ARBA" id="ARBA00022692"/>
    </source>
</evidence>
<evidence type="ECO:0000256" key="2">
    <source>
        <dbReference type="ARBA" id="ARBA00022475"/>
    </source>
</evidence>
<feature type="transmembrane region" description="Helical" evidence="8">
    <location>
        <begin position="172"/>
        <end position="188"/>
    </location>
</feature>